<dbReference type="InterPro" id="IPR002938">
    <property type="entry name" value="FAD-bd"/>
</dbReference>
<dbReference type="EMBL" id="CM001440">
    <property type="protein sequence ID" value="EHR63448.1"/>
    <property type="molecule type" value="Genomic_DNA"/>
</dbReference>
<dbReference type="PANTHER" id="PTHR43004">
    <property type="entry name" value="TRK SYSTEM POTASSIUM UPTAKE PROTEIN"/>
    <property type="match status" value="1"/>
</dbReference>
<keyword evidence="3" id="KW-0274">FAD</keyword>
<dbReference type="GO" id="GO:0071949">
    <property type="term" value="F:FAD binding"/>
    <property type="evidence" value="ECO:0007669"/>
    <property type="project" value="InterPro"/>
</dbReference>
<gene>
    <name evidence="5" type="ORF">SaccyDRAFT_4641</name>
</gene>
<evidence type="ECO:0000256" key="3">
    <source>
        <dbReference type="ARBA" id="ARBA00022827"/>
    </source>
</evidence>
<dbReference type="RefSeq" id="WP_005459742.1">
    <property type="nucleotide sequence ID" value="NZ_CM001440.1"/>
</dbReference>
<dbReference type="STRING" id="882082.SaccyDRAFT_4641"/>
<dbReference type="InterPro" id="IPR050641">
    <property type="entry name" value="RIFMO-like"/>
</dbReference>
<dbReference type="GO" id="GO:0016709">
    <property type="term" value="F:oxidoreductase activity, acting on paired donors, with incorporation or reduction of molecular oxygen, NAD(P)H as one donor, and incorporation of one atom of oxygen"/>
    <property type="evidence" value="ECO:0007669"/>
    <property type="project" value="UniProtKB-ARBA"/>
</dbReference>
<dbReference type="HOGENOM" id="CLU_009665_20_2_11"/>
<dbReference type="PANTHER" id="PTHR43004:SF19">
    <property type="entry name" value="BINDING MONOOXYGENASE, PUTATIVE (JCVI)-RELATED"/>
    <property type="match status" value="1"/>
</dbReference>
<sequence length="638" mass="69197">MSAYYQPRRYPASDFPSTPDDDTALPVVVVGAGPVGMAVALGLANRGVPVTILEAADRVSFGSRAICVSRHSLEVAERLGFGAEVERIALPWLGGRSFYRDREVLRFEMPHSTSDVRGPMVNVSQSELEQVMVDALTSNPLVTLHWAAEVSGVEQDAEQVRLTVDTAFGSRRLRARWVVAADGARSRLRKLSGLRMEGDTYEGQYVIADIHWRSGLPAERLVWFDAPSNPGSTIIMHQQPNDIWRIDYQLDASDDPELETSEERIRDRISRHLTWLRNDVPWTLEWHGYYRARALALRDFRHGRVLFAGDAAHLVPIFGVRGLNSGMEDAETLAWQLAAVVGGHGDESLLRAYSAERHAAWRQNVDNASKSTLVMSPGGHGFRTTRDAVLALATERSEFSHLVNPRQSSATHAHASPLTWPVEPDVTGALPGDPLEDRKVLVRAVGGVEESSLNAVRGTGFAFLGFELAPSDADVVAASAEQLAESLPAEQVRAVVTAAPGSAVEPGDDLTVVEDPDAALAQALGARAGEVFVVRPDGLILCRVTDLSALSDVARHLVSGTAPTGGIAPSRVEGGLPSPESRRERVWLALSRALDSAAESDREGMLTRLAMLLGDKVGHEAFEELLEAAQRTAKTARE</sequence>
<evidence type="ECO:0000259" key="4">
    <source>
        <dbReference type="Pfam" id="PF01494"/>
    </source>
</evidence>
<accession>H5XD17</accession>
<dbReference type="SUPFAM" id="SSF51905">
    <property type="entry name" value="FAD/NAD(P)-binding domain"/>
    <property type="match status" value="1"/>
</dbReference>
<dbReference type="Pfam" id="PF01494">
    <property type="entry name" value="FAD_binding_3"/>
    <property type="match status" value="1"/>
</dbReference>
<evidence type="ECO:0000256" key="2">
    <source>
        <dbReference type="ARBA" id="ARBA00022630"/>
    </source>
</evidence>
<evidence type="ECO:0000313" key="5">
    <source>
        <dbReference type="EMBL" id="EHR63448.1"/>
    </source>
</evidence>
<feature type="domain" description="FAD-binding" evidence="4">
    <location>
        <begin position="26"/>
        <end position="368"/>
    </location>
</feature>
<keyword evidence="6" id="KW-1185">Reference proteome</keyword>
<dbReference type="Proteomes" id="UP000002791">
    <property type="component" value="Chromosome"/>
</dbReference>
<keyword evidence="2" id="KW-0285">Flavoprotein</keyword>
<proteinExistence type="predicted"/>
<protein>
    <submittedName>
        <fullName evidence="5">2-polyprenyl-6-methoxyphenol hydroxylase-like oxidoreductase</fullName>
    </submittedName>
</protein>
<evidence type="ECO:0000313" key="6">
    <source>
        <dbReference type="Proteomes" id="UP000002791"/>
    </source>
</evidence>
<dbReference type="PRINTS" id="PR00420">
    <property type="entry name" value="RNGMNOXGNASE"/>
</dbReference>
<dbReference type="AlphaFoldDB" id="H5XD17"/>
<comment type="cofactor">
    <cofactor evidence="1">
        <name>FAD</name>
        <dbReference type="ChEBI" id="CHEBI:57692"/>
    </cofactor>
</comment>
<dbReference type="eggNOG" id="COG0654">
    <property type="taxonomic scope" value="Bacteria"/>
</dbReference>
<dbReference type="Gene3D" id="3.30.70.2450">
    <property type="match status" value="1"/>
</dbReference>
<dbReference type="OrthoDB" id="8670884at2"/>
<dbReference type="InterPro" id="IPR036188">
    <property type="entry name" value="FAD/NAD-bd_sf"/>
</dbReference>
<dbReference type="Gene3D" id="3.50.50.60">
    <property type="entry name" value="FAD/NAD(P)-binding domain"/>
    <property type="match status" value="1"/>
</dbReference>
<evidence type="ECO:0000256" key="1">
    <source>
        <dbReference type="ARBA" id="ARBA00001974"/>
    </source>
</evidence>
<reference evidence="5 6" key="1">
    <citation type="submission" date="2011-11" db="EMBL/GenBank/DDBJ databases">
        <title>The Noncontiguous Finished sequence of Saccharomonospora cyanea NA-134.</title>
        <authorList>
            <consortium name="US DOE Joint Genome Institute"/>
            <person name="Lucas S."/>
            <person name="Han J."/>
            <person name="Lapidus A."/>
            <person name="Cheng J.-F."/>
            <person name="Goodwin L."/>
            <person name="Pitluck S."/>
            <person name="Peters L."/>
            <person name="Ovchinnikova G."/>
            <person name="Lu M."/>
            <person name="Detter J.C."/>
            <person name="Han C."/>
            <person name="Tapia R."/>
            <person name="Land M."/>
            <person name="Hauser L."/>
            <person name="Kyrpides N."/>
            <person name="Ivanova N."/>
            <person name="Pagani I."/>
            <person name="Brambilla E.-M."/>
            <person name="Klenk H.-P."/>
            <person name="Woyke T."/>
        </authorList>
    </citation>
    <scope>NUCLEOTIDE SEQUENCE [LARGE SCALE GENOMIC DNA]</scope>
    <source>
        <strain evidence="5 6">NA-134</strain>
    </source>
</reference>
<dbReference type="Gene3D" id="3.40.30.120">
    <property type="match status" value="1"/>
</dbReference>
<dbReference type="NCBIfam" id="NF006002">
    <property type="entry name" value="PRK08132.1"/>
    <property type="match status" value="1"/>
</dbReference>
<name>H5XD17_9PSEU</name>
<organism evidence="5 6">
    <name type="scientific">Saccharomonospora cyanea NA-134</name>
    <dbReference type="NCBI Taxonomy" id="882082"/>
    <lineage>
        <taxon>Bacteria</taxon>
        <taxon>Bacillati</taxon>
        <taxon>Actinomycetota</taxon>
        <taxon>Actinomycetes</taxon>
        <taxon>Pseudonocardiales</taxon>
        <taxon>Pseudonocardiaceae</taxon>
        <taxon>Saccharomonospora</taxon>
    </lineage>
</organism>